<dbReference type="InterPro" id="IPR012910">
    <property type="entry name" value="Plug_dom"/>
</dbReference>
<dbReference type="SUPFAM" id="SSF56935">
    <property type="entry name" value="Porins"/>
    <property type="match status" value="1"/>
</dbReference>
<feature type="chain" id="PRO_5003126774" evidence="12">
    <location>
        <begin position="35"/>
        <end position="990"/>
    </location>
</feature>
<evidence type="ECO:0000256" key="9">
    <source>
        <dbReference type="PROSITE-ProRule" id="PRU01360"/>
    </source>
</evidence>
<dbReference type="HOGENOM" id="CLU_010745_0_0_5"/>
<keyword evidence="3 9" id="KW-1134">Transmembrane beta strand</keyword>
<dbReference type="InterPro" id="IPR010917">
    <property type="entry name" value="TonB_rcpt_CS"/>
</dbReference>
<dbReference type="Pfam" id="PF00593">
    <property type="entry name" value="TonB_dep_Rec_b-barrel"/>
    <property type="match status" value="1"/>
</dbReference>
<evidence type="ECO:0000256" key="2">
    <source>
        <dbReference type="ARBA" id="ARBA00022448"/>
    </source>
</evidence>
<dbReference type="eggNOG" id="COG4206">
    <property type="taxonomic scope" value="Bacteria"/>
</dbReference>
<evidence type="ECO:0000313" key="16">
    <source>
        <dbReference type="Proteomes" id="UP000002696"/>
    </source>
</evidence>
<feature type="domain" description="TonB-dependent receptor-like beta-barrel" evidence="13">
    <location>
        <begin position="411"/>
        <end position="954"/>
    </location>
</feature>
<comment type="similarity">
    <text evidence="9 11">Belongs to the TonB-dependent receptor family.</text>
</comment>
<feature type="short sequence motif" description="TonB C-terminal box" evidence="10">
    <location>
        <begin position="973"/>
        <end position="990"/>
    </location>
</feature>
<dbReference type="GO" id="GO:0009279">
    <property type="term" value="C:cell outer membrane"/>
    <property type="evidence" value="ECO:0007669"/>
    <property type="project" value="UniProtKB-SubCell"/>
</dbReference>
<keyword evidence="6 11" id="KW-0798">TonB box</keyword>
<dbReference type="EMBL" id="CP002102">
    <property type="protein sequence ID" value="ADK99706.1"/>
    <property type="molecule type" value="Genomic_DNA"/>
</dbReference>
<dbReference type="Pfam" id="PF07715">
    <property type="entry name" value="Plug"/>
    <property type="match status" value="1"/>
</dbReference>
<evidence type="ECO:0000256" key="12">
    <source>
        <dbReference type="SAM" id="SignalP"/>
    </source>
</evidence>
<organism evidence="15 16">
    <name type="scientific">Brevundimonas subvibrioides (strain ATCC 15264 / DSM 4735 / LMG 14903 / NBRC 16000 / CB 81)</name>
    <name type="common">Caulobacter subvibrioides</name>
    <dbReference type="NCBI Taxonomy" id="633149"/>
    <lineage>
        <taxon>Bacteria</taxon>
        <taxon>Pseudomonadati</taxon>
        <taxon>Pseudomonadota</taxon>
        <taxon>Alphaproteobacteria</taxon>
        <taxon>Caulobacterales</taxon>
        <taxon>Caulobacteraceae</taxon>
        <taxon>Brevundimonas</taxon>
    </lineage>
</organism>
<evidence type="ECO:0000259" key="14">
    <source>
        <dbReference type="Pfam" id="PF07715"/>
    </source>
</evidence>
<dbReference type="PROSITE" id="PS01156">
    <property type="entry name" value="TONB_DEPENDENT_REC_2"/>
    <property type="match status" value="1"/>
</dbReference>
<dbReference type="PANTHER" id="PTHR47234:SF2">
    <property type="entry name" value="TONB-DEPENDENT RECEPTOR"/>
    <property type="match status" value="1"/>
</dbReference>
<name>D9QJV5_BRESC</name>
<evidence type="ECO:0000313" key="15">
    <source>
        <dbReference type="EMBL" id="ADK99706.1"/>
    </source>
</evidence>
<dbReference type="InterPro" id="IPR039426">
    <property type="entry name" value="TonB-dep_rcpt-like"/>
</dbReference>
<dbReference type="PROSITE" id="PS52016">
    <property type="entry name" value="TONB_DEPENDENT_REC_3"/>
    <property type="match status" value="1"/>
</dbReference>
<evidence type="ECO:0000256" key="11">
    <source>
        <dbReference type="RuleBase" id="RU003357"/>
    </source>
</evidence>
<comment type="subcellular location">
    <subcellularLocation>
        <location evidence="1 9">Cell outer membrane</location>
        <topology evidence="1 9">Multi-pass membrane protein</topology>
    </subcellularLocation>
</comment>
<evidence type="ECO:0000256" key="4">
    <source>
        <dbReference type="ARBA" id="ARBA00022692"/>
    </source>
</evidence>
<keyword evidence="7 9" id="KW-0472">Membrane</keyword>
<evidence type="ECO:0000256" key="1">
    <source>
        <dbReference type="ARBA" id="ARBA00004571"/>
    </source>
</evidence>
<reference evidence="16" key="1">
    <citation type="journal article" date="2011" name="J. Bacteriol.">
        <title>Genome sequences of eight morphologically diverse alphaproteobacteria.</title>
        <authorList>
            <consortium name="US DOE Joint Genome Institute"/>
            <person name="Brown P.J."/>
            <person name="Kysela D.T."/>
            <person name="Buechlein A."/>
            <person name="Hemmerich C."/>
            <person name="Brun Y.V."/>
        </authorList>
    </citation>
    <scope>NUCLEOTIDE SEQUENCE [LARGE SCALE GENOMIC DNA]</scope>
    <source>
        <strain evidence="16">ATCC 15264 / DSM 4735 / LMG 14903 / NBRC 16000 / CB 81</strain>
    </source>
</reference>
<evidence type="ECO:0000256" key="7">
    <source>
        <dbReference type="ARBA" id="ARBA00023136"/>
    </source>
</evidence>
<dbReference type="InterPro" id="IPR000531">
    <property type="entry name" value="Beta-barrel_TonB"/>
</dbReference>
<accession>D9QJV5</accession>
<keyword evidence="4 9" id="KW-0812">Transmembrane</keyword>
<dbReference type="InterPro" id="IPR006311">
    <property type="entry name" value="TAT_signal"/>
</dbReference>
<keyword evidence="8 9" id="KW-0998">Cell outer membrane</keyword>
<dbReference type="STRING" id="633149.Bresu_0392"/>
<dbReference type="Gene3D" id="2.40.170.20">
    <property type="entry name" value="TonB-dependent receptor, beta-barrel domain"/>
    <property type="match status" value="1"/>
</dbReference>
<keyword evidence="15" id="KW-0675">Receptor</keyword>
<dbReference type="InterPro" id="IPR037066">
    <property type="entry name" value="Plug_dom_sf"/>
</dbReference>
<protein>
    <submittedName>
        <fullName evidence="15">TonB-dependent receptor</fullName>
    </submittedName>
</protein>
<feature type="domain" description="TonB-dependent receptor plug" evidence="14">
    <location>
        <begin position="61"/>
        <end position="171"/>
    </location>
</feature>
<evidence type="ECO:0000256" key="10">
    <source>
        <dbReference type="PROSITE-ProRule" id="PRU10144"/>
    </source>
</evidence>
<dbReference type="Proteomes" id="UP000002696">
    <property type="component" value="Chromosome"/>
</dbReference>
<feature type="signal peptide" evidence="12">
    <location>
        <begin position="1"/>
        <end position="34"/>
    </location>
</feature>
<dbReference type="eggNOG" id="COG4771">
    <property type="taxonomic scope" value="Bacteria"/>
</dbReference>
<dbReference type="AlphaFoldDB" id="D9QJV5"/>
<keyword evidence="16" id="KW-1185">Reference proteome</keyword>
<dbReference type="OrthoDB" id="7051241at2"/>
<evidence type="ECO:0000256" key="8">
    <source>
        <dbReference type="ARBA" id="ARBA00023237"/>
    </source>
</evidence>
<proteinExistence type="inferred from homology"/>
<dbReference type="BioCyc" id="BSUB633149:G1GM8-392-MONOMER"/>
<keyword evidence="5 12" id="KW-0732">Signal</keyword>
<evidence type="ECO:0000256" key="5">
    <source>
        <dbReference type="ARBA" id="ARBA00022729"/>
    </source>
</evidence>
<evidence type="ECO:0000259" key="13">
    <source>
        <dbReference type="Pfam" id="PF00593"/>
    </source>
</evidence>
<evidence type="ECO:0000256" key="6">
    <source>
        <dbReference type="ARBA" id="ARBA00023077"/>
    </source>
</evidence>
<dbReference type="Gene3D" id="2.170.130.10">
    <property type="entry name" value="TonB-dependent receptor, plug domain"/>
    <property type="match status" value="1"/>
</dbReference>
<dbReference type="KEGG" id="bsb:Bresu_0392"/>
<gene>
    <name evidence="15" type="ordered locus">Bresu_0392</name>
</gene>
<evidence type="ECO:0000256" key="3">
    <source>
        <dbReference type="ARBA" id="ARBA00022452"/>
    </source>
</evidence>
<keyword evidence="2 9" id="KW-0813">Transport</keyword>
<dbReference type="InterPro" id="IPR036942">
    <property type="entry name" value="Beta-barrel_TonB_sf"/>
</dbReference>
<dbReference type="PANTHER" id="PTHR47234">
    <property type="match status" value="1"/>
</dbReference>
<dbReference type="InParanoid" id="D9QJV5"/>
<dbReference type="PROSITE" id="PS51318">
    <property type="entry name" value="TAT"/>
    <property type="match status" value="1"/>
</dbReference>
<sequence>MSDPHLRRRLLGTSMFAGAAIVAATALMASPVSAQDAQVEDDSQVDDIVVTGSRITRQDYQATSPIVTVNQEDFQATGSVTIDTLVNDLPQFVPSVNSTSNNPSNGGQANINLRGLGTPRTLVLMNGRRVVPSNSDGTVDINLLPTPLIQNIEVISGGASAAYGSDALAGVANFILNENFEGVQFDSQYGVTDRSDGVTESYALTLGGEIAEGRGHLVLSLGHSSRDQVFNRDREFSAISGPSGTSPLGSTTFDSNNLPNLTLVRTYFNDATLTNTGQFGFNNNGSLFSYVRTRNFQSPGGIDYDGFANPGVSDYVYNTGPLNLNQLGLDRWNAYVGGRYEINRGAEVYANLLFTEYNSANELAASPAAGNVPATGFRVPVTNPFITADLRTLLNSRANPNGSFLLNKRFNALGGRRASENYNVYQSTVGVRGELVGLRDWTYDVYAQYGRVLRTTLQSGNVSRSAVQRLLDAPDGGNSLCAGGFDWYGETELSAACVNFIGRTAQNLTEQEQSVVEGSLQGSLFELPAGDLRFAGGIQYREDVFEFRPDASLAQINPIVVRADGGSTGGSEIAGFNPGQRLVGDTNSVEYFLELLVPVLSDLPFVQQLDLNLGYRISDYSTVGKVSAYKADLDWQVVDFLRIRGGVQRAVRAPSVGELFAPINTSFPSVGAASATGISGDPCDTRSSFRLGANAAQVRALCLTQGISASAIDAYVFTNNQVPGITGGNPDLTEETSDSFNAGLVIQSPFDNPWLAGLSASIDYYNIEIQDVIGTIGASAQLQGCFNARGENPTYDPNNGYCQLFVRDALSGNISQAREVNGNLATLKTSGIDAQFDWNFGLADIGAPDWGDLNFNLVLGWLENRERQDAPGGPFTNRTGTIDSVFGNTFPEWKSLSSVNWAYGAFGLGARWRHVGELTQFGTAIELGSADYFDLNGSWDLTDTVSLRFTVNNVTDEQPIVYSPGVQANTDPSTYDTLGRRYSVGLTARF</sequence>